<name>A0ABQ8KWU2_9APHY</name>
<feature type="region of interest" description="Disordered" evidence="1">
    <location>
        <begin position="667"/>
        <end position="710"/>
    </location>
</feature>
<comment type="caution">
    <text evidence="2">The sequence shown here is derived from an EMBL/GenBank/DDBJ whole genome shotgun (WGS) entry which is preliminary data.</text>
</comment>
<gene>
    <name evidence="2" type="ORF">C8Q71DRAFT_730003</name>
</gene>
<evidence type="ECO:0000313" key="3">
    <source>
        <dbReference type="Proteomes" id="UP000814176"/>
    </source>
</evidence>
<feature type="compositionally biased region" description="Basic and acidic residues" evidence="1">
    <location>
        <begin position="432"/>
        <end position="450"/>
    </location>
</feature>
<keyword evidence="3" id="KW-1185">Reference proteome</keyword>
<feature type="compositionally biased region" description="Low complexity" evidence="1">
    <location>
        <begin position="919"/>
        <end position="928"/>
    </location>
</feature>
<feature type="region of interest" description="Disordered" evidence="1">
    <location>
        <begin position="53"/>
        <end position="285"/>
    </location>
</feature>
<feature type="compositionally biased region" description="Gly residues" evidence="1">
    <location>
        <begin position="699"/>
        <end position="709"/>
    </location>
</feature>
<organism evidence="2 3">
    <name type="scientific">Rhodofomes roseus</name>
    <dbReference type="NCBI Taxonomy" id="34475"/>
    <lineage>
        <taxon>Eukaryota</taxon>
        <taxon>Fungi</taxon>
        <taxon>Dikarya</taxon>
        <taxon>Basidiomycota</taxon>
        <taxon>Agaricomycotina</taxon>
        <taxon>Agaricomycetes</taxon>
        <taxon>Polyporales</taxon>
        <taxon>Rhodofomes</taxon>
    </lineage>
</organism>
<feature type="compositionally biased region" description="Low complexity" evidence="1">
    <location>
        <begin position="572"/>
        <end position="586"/>
    </location>
</feature>
<feature type="compositionally biased region" description="Low complexity" evidence="1">
    <location>
        <begin position="243"/>
        <end position="285"/>
    </location>
</feature>
<feature type="region of interest" description="Disordered" evidence="1">
    <location>
        <begin position="876"/>
        <end position="991"/>
    </location>
</feature>
<feature type="compositionally biased region" description="Polar residues" evidence="1">
    <location>
        <begin position="942"/>
        <end position="959"/>
    </location>
</feature>
<feature type="compositionally biased region" description="Polar residues" evidence="1">
    <location>
        <begin position="451"/>
        <end position="467"/>
    </location>
</feature>
<feature type="region of interest" description="Disordered" evidence="1">
    <location>
        <begin position="416"/>
        <end position="504"/>
    </location>
</feature>
<feature type="compositionally biased region" description="Gly residues" evidence="1">
    <location>
        <begin position="895"/>
        <end position="918"/>
    </location>
</feature>
<feature type="region of interest" description="Disordered" evidence="1">
    <location>
        <begin position="792"/>
        <end position="830"/>
    </location>
</feature>
<feature type="compositionally biased region" description="Low complexity" evidence="1">
    <location>
        <begin position="876"/>
        <end position="894"/>
    </location>
</feature>
<accession>A0ABQ8KWU2</accession>
<protein>
    <submittedName>
        <fullName evidence="2">Uncharacterized protein</fullName>
    </submittedName>
</protein>
<feature type="compositionally biased region" description="Polar residues" evidence="1">
    <location>
        <begin position="966"/>
        <end position="977"/>
    </location>
</feature>
<dbReference type="GeneID" id="72002796"/>
<feature type="compositionally biased region" description="Low complexity" evidence="1">
    <location>
        <begin position="127"/>
        <end position="141"/>
    </location>
</feature>
<proteinExistence type="predicted"/>
<dbReference type="RefSeq" id="XP_047784579.1">
    <property type="nucleotide sequence ID" value="XM_047922064.1"/>
</dbReference>
<dbReference type="Proteomes" id="UP000814176">
    <property type="component" value="Unassembled WGS sequence"/>
</dbReference>
<feature type="compositionally biased region" description="Polar residues" evidence="1">
    <location>
        <begin position="672"/>
        <end position="692"/>
    </location>
</feature>
<feature type="compositionally biased region" description="Basic and acidic residues" evidence="1">
    <location>
        <begin position="213"/>
        <end position="222"/>
    </location>
</feature>
<evidence type="ECO:0000256" key="1">
    <source>
        <dbReference type="SAM" id="MobiDB-lite"/>
    </source>
</evidence>
<feature type="compositionally biased region" description="Basic and acidic residues" evidence="1">
    <location>
        <begin position="164"/>
        <end position="178"/>
    </location>
</feature>
<feature type="compositionally biased region" description="Low complexity" evidence="1">
    <location>
        <begin position="536"/>
        <end position="548"/>
    </location>
</feature>
<feature type="compositionally biased region" description="Low complexity" evidence="1">
    <location>
        <begin position="107"/>
        <end position="120"/>
    </location>
</feature>
<feature type="compositionally biased region" description="Polar residues" evidence="1">
    <location>
        <begin position="179"/>
        <end position="188"/>
    </location>
</feature>
<dbReference type="EMBL" id="JADCUA010000001">
    <property type="protein sequence ID" value="KAH9843769.1"/>
    <property type="molecule type" value="Genomic_DNA"/>
</dbReference>
<evidence type="ECO:0000313" key="2">
    <source>
        <dbReference type="EMBL" id="KAH9843769.1"/>
    </source>
</evidence>
<reference evidence="2 3" key="1">
    <citation type="journal article" date="2021" name="Environ. Microbiol.">
        <title>Gene family expansions and transcriptome signatures uncover fungal adaptations to wood decay.</title>
        <authorList>
            <person name="Hage H."/>
            <person name="Miyauchi S."/>
            <person name="Viragh M."/>
            <person name="Drula E."/>
            <person name="Min B."/>
            <person name="Chaduli D."/>
            <person name="Navarro D."/>
            <person name="Favel A."/>
            <person name="Norest M."/>
            <person name="Lesage-Meessen L."/>
            <person name="Balint B."/>
            <person name="Merenyi Z."/>
            <person name="de Eugenio L."/>
            <person name="Morin E."/>
            <person name="Martinez A.T."/>
            <person name="Baldrian P."/>
            <person name="Stursova M."/>
            <person name="Martinez M.J."/>
            <person name="Novotny C."/>
            <person name="Magnuson J.K."/>
            <person name="Spatafora J.W."/>
            <person name="Maurice S."/>
            <person name="Pangilinan J."/>
            <person name="Andreopoulos W."/>
            <person name="LaButti K."/>
            <person name="Hundley H."/>
            <person name="Na H."/>
            <person name="Kuo A."/>
            <person name="Barry K."/>
            <person name="Lipzen A."/>
            <person name="Henrissat B."/>
            <person name="Riley R."/>
            <person name="Ahrendt S."/>
            <person name="Nagy L.G."/>
            <person name="Grigoriev I.V."/>
            <person name="Martin F."/>
            <person name="Rosso M.N."/>
        </authorList>
    </citation>
    <scope>NUCLEOTIDE SEQUENCE [LARGE SCALE GENOMIC DNA]</scope>
    <source>
        <strain evidence="2 3">CIRM-BRFM 1785</strain>
    </source>
</reference>
<feature type="region of interest" description="Disordered" evidence="1">
    <location>
        <begin position="536"/>
        <end position="586"/>
    </location>
</feature>
<feature type="compositionally biased region" description="Polar residues" evidence="1">
    <location>
        <begin position="797"/>
        <end position="815"/>
    </location>
</feature>
<sequence>MIHLDRGHPSAIAGHSKSNLILADPPHADQHSLLSWSPSTRTDTTFYHDSQEPFALTSDPAKHTIPSDPAPGQKQDQPAPATANHGPITPGDAEEPNLPEPSPSSPADPRSPVADTSSSLSPPPDAATPSAAAAAAAASDPGSNGDKPPGSGGEAAGEVEAPTEGDKGSSAEEVDKASRASTPLSELSSAPDDEEEYKTKEGGASVGGPSPSGHKETHEADGPNKSAPQGATSKGHASAASNAQSPREAPPEASSSHSNPAKFASDARGSSIIHSSSSSVSSPFSQPDIASLGSDVTLPNHVSAASAGAKLDPKVVTTLELNNQLLSVMTALLNRGYSSENPLVSQYGAHVQSNLAWLAAAADGKEKGRNNVPLPKMTPPPRIDFLSMDRIHQLYSEMSAAFAKEIARRAQAGAASHGMSLPGDLQNGLKRNRPDELFPDLANKRRDTGDSKLSTPIASTPQLSNAVTPHMNPGMGHNPANPLSAVPSLQGTPAPQLGSPAMPPPSAPTGMMGGANEAQLLAARERARQMQLQMQRQHMQQQQQQLAESNRQMSPPHAQQGGMGMSNMAGPSSMGGMQQQQQGNLAMLQQQSQGNPMLMRQYQILQTPNHPLMQYLTQQVQNFTNLPIPQQLQHIQNAQQRQQRMAKESGGSMQNMNMMNPGMLANAGMSPGQISPTRSMQQASMPGSSSAGGNPYGNQGAGSGMGMHGAGLTPQQQAFLANMTPQQKQLYLMQQQQMRNGGMSNPGMMNPQMMAAAQERMQQQQQQRMAQAGMNANAGMQMPGAMDASGHIPALRSNPSMSGIARNTRTPSDSAPSPAAGMSQRISGHTPDDLQRAMMMQQAQQRGMAHQQMMQQQNAGGGMPQMNFQQNMQQQMSPMGQGQGSYGMSPPNSAGPGGGFGGGMQAGMGGTPQPGAGGQNQWQQNANGLGNGQFPFVAPSPGASQHHSDPSMTPRQMSATPAPGQTMAQNSPQSDQGGLTDFADIFNNWGQ</sequence>